<dbReference type="GO" id="GO:0016301">
    <property type="term" value="F:kinase activity"/>
    <property type="evidence" value="ECO:0007669"/>
    <property type="project" value="UniProtKB-KW"/>
</dbReference>
<keyword evidence="7" id="KW-0418">Kinase</keyword>
<dbReference type="InterPro" id="IPR004701">
    <property type="entry name" value="PTS_EIIA_man-typ"/>
</dbReference>
<dbReference type="Pfam" id="PF03610">
    <property type="entry name" value="EIIA-man"/>
    <property type="match status" value="1"/>
</dbReference>
<dbReference type="GO" id="GO:0016020">
    <property type="term" value="C:membrane"/>
    <property type="evidence" value="ECO:0007669"/>
    <property type="project" value="InterPro"/>
</dbReference>
<organism evidence="9 10">
    <name type="scientific">Collinsella acetigenes</name>
    <dbReference type="NCBI Taxonomy" id="2713419"/>
    <lineage>
        <taxon>Bacteria</taxon>
        <taxon>Bacillati</taxon>
        <taxon>Actinomycetota</taxon>
        <taxon>Coriobacteriia</taxon>
        <taxon>Coriobacteriales</taxon>
        <taxon>Coriobacteriaceae</taxon>
        <taxon>Collinsella</taxon>
    </lineage>
</organism>
<dbReference type="GO" id="GO:0005737">
    <property type="term" value="C:cytoplasm"/>
    <property type="evidence" value="ECO:0007669"/>
    <property type="project" value="UniProtKB-SubCell"/>
</dbReference>
<keyword evidence="6" id="KW-0598">Phosphotransferase system</keyword>
<dbReference type="PANTHER" id="PTHR33799">
    <property type="entry name" value="PTS PERMEASE-RELATED-RELATED"/>
    <property type="match status" value="1"/>
</dbReference>
<keyword evidence="2" id="KW-0813">Transport</keyword>
<dbReference type="AlphaFoldDB" id="A0A7X9UA87"/>
<dbReference type="GO" id="GO:0009401">
    <property type="term" value="P:phosphoenolpyruvate-dependent sugar phosphotransferase system"/>
    <property type="evidence" value="ECO:0007669"/>
    <property type="project" value="UniProtKB-KW"/>
</dbReference>
<name>A0A7X9UA87_9ACTN</name>
<proteinExistence type="predicted"/>
<evidence type="ECO:0000256" key="4">
    <source>
        <dbReference type="ARBA" id="ARBA00022597"/>
    </source>
</evidence>
<reference evidence="9 10" key="1">
    <citation type="submission" date="2020-04" db="EMBL/GenBank/DDBJ databases">
        <title>Collinsella sp. KGMB02528 nov., an anaerobic actinobacterium isolated from human feces.</title>
        <authorList>
            <person name="Han K.-I."/>
            <person name="Eom M.K."/>
            <person name="Kim J.-S."/>
            <person name="Lee K.C."/>
            <person name="Suh M.K."/>
            <person name="Park S.-H."/>
            <person name="Lee J.H."/>
            <person name="Kang S.W."/>
            <person name="Park J.-E."/>
            <person name="Oh B.S."/>
            <person name="Yu S.Y."/>
            <person name="Choi S.-H."/>
            <person name="Lee D.H."/>
            <person name="Yoon H."/>
            <person name="Kim B.-Y."/>
            <person name="Lee J.H."/>
            <person name="Lee J.-S."/>
        </authorList>
    </citation>
    <scope>NUCLEOTIDE SEQUENCE [LARGE SCALE GENOMIC DNA]</scope>
    <source>
        <strain evidence="9 10">KGMB02528</strain>
    </source>
</reference>
<dbReference type="PROSITE" id="PS51096">
    <property type="entry name" value="PTS_EIIA_TYPE_4"/>
    <property type="match status" value="1"/>
</dbReference>
<evidence type="ECO:0000256" key="3">
    <source>
        <dbReference type="ARBA" id="ARBA00022490"/>
    </source>
</evidence>
<feature type="domain" description="PTS EIIA type-4" evidence="8">
    <location>
        <begin position="4"/>
        <end position="134"/>
    </location>
</feature>
<dbReference type="PANTHER" id="PTHR33799:SF1">
    <property type="entry name" value="PTS SYSTEM MANNOSE-SPECIFIC EIIAB COMPONENT-RELATED"/>
    <property type="match status" value="1"/>
</dbReference>
<dbReference type="Gene3D" id="3.40.50.510">
    <property type="entry name" value="Phosphotransferase system, mannose-type IIA component"/>
    <property type="match status" value="1"/>
</dbReference>
<dbReference type="InterPro" id="IPR051471">
    <property type="entry name" value="Bacterial_PTS_sugar_comp"/>
</dbReference>
<evidence type="ECO:0000259" key="8">
    <source>
        <dbReference type="PROSITE" id="PS51096"/>
    </source>
</evidence>
<evidence type="ECO:0000256" key="5">
    <source>
        <dbReference type="ARBA" id="ARBA00022679"/>
    </source>
</evidence>
<comment type="caution">
    <text evidence="9">The sequence shown here is derived from an EMBL/GenBank/DDBJ whole genome shotgun (WGS) entry which is preliminary data.</text>
</comment>
<dbReference type="InterPro" id="IPR033887">
    <property type="entry name" value="PTS_IIA_man"/>
</dbReference>
<evidence type="ECO:0000313" key="10">
    <source>
        <dbReference type="Proteomes" id="UP000546970"/>
    </source>
</evidence>
<evidence type="ECO:0000256" key="6">
    <source>
        <dbReference type="ARBA" id="ARBA00022683"/>
    </source>
</evidence>
<dbReference type="SUPFAM" id="SSF53062">
    <property type="entry name" value="PTS system fructose IIA component-like"/>
    <property type="match status" value="1"/>
</dbReference>
<evidence type="ECO:0000256" key="2">
    <source>
        <dbReference type="ARBA" id="ARBA00022448"/>
    </source>
</evidence>
<dbReference type="InterPro" id="IPR036662">
    <property type="entry name" value="PTS_EIIA_man-typ_sf"/>
</dbReference>
<dbReference type="EMBL" id="JABBCP010000001">
    <property type="protein sequence ID" value="NMF54806.1"/>
    <property type="molecule type" value="Genomic_DNA"/>
</dbReference>
<dbReference type="RefSeq" id="WP_169276596.1">
    <property type="nucleotide sequence ID" value="NZ_JABBCP010000001.1"/>
</dbReference>
<sequence>MDKETKIVLLTHGGWGSNLVSSIEMIAGKVECVHEIALKPAYTLPEYMSMVREYTDGISADSIIMVDLFGGTPSNVAAAIGNQTGMHVFAGLNAPMLLEACLELQNTGTLDYDAILNAGSAACMDVVATVKKNM</sequence>
<gene>
    <name evidence="9" type="ORF">HF320_00415</name>
</gene>
<evidence type="ECO:0000256" key="7">
    <source>
        <dbReference type="ARBA" id="ARBA00022777"/>
    </source>
</evidence>
<comment type="subcellular location">
    <subcellularLocation>
        <location evidence="1">Cytoplasm</location>
    </subcellularLocation>
</comment>
<evidence type="ECO:0000256" key="1">
    <source>
        <dbReference type="ARBA" id="ARBA00004496"/>
    </source>
</evidence>
<keyword evidence="10" id="KW-1185">Reference proteome</keyword>
<dbReference type="Proteomes" id="UP000546970">
    <property type="component" value="Unassembled WGS sequence"/>
</dbReference>
<keyword evidence="5" id="KW-0808">Transferase</keyword>
<keyword evidence="4 9" id="KW-0762">Sugar transport</keyword>
<protein>
    <submittedName>
        <fullName evidence="9">PTS sugar transporter subunit IIA</fullName>
    </submittedName>
</protein>
<keyword evidence="3" id="KW-0963">Cytoplasm</keyword>
<accession>A0A7X9UA87</accession>
<evidence type="ECO:0000313" key="9">
    <source>
        <dbReference type="EMBL" id="NMF54806.1"/>
    </source>
</evidence>
<dbReference type="CDD" id="cd00006">
    <property type="entry name" value="PTS_IIA_man"/>
    <property type="match status" value="1"/>
</dbReference>